<feature type="transmembrane region" description="Helical" evidence="1">
    <location>
        <begin position="355"/>
        <end position="384"/>
    </location>
</feature>
<comment type="caution">
    <text evidence="2">The sequence shown here is derived from an EMBL/GenBank/DDBJ whole genome shotgun (WGS) entry which is preliminary data.</text>
</comment>
<feature type="transmembrane region" description="Helical" evidence="1">
    <location>
        <begin position="248"/>
        <end position="267"/>
    </location>
</feature>
<sequence length="924" mass="95684">MHPRVFAVLAASNGAAYLPATLAAIEAQSVAPDRLIAVDGGSKDDTRAVLEASRAASVVAAARLPYGQLVNRGAGALPSAEPGDWLWVLAHDAAPHPRALQALLGHVESHPSVAIVGPKVMRADLPDRFAELGQTMTPFGRSMLLHEGELDQGQHDDDSDVLGVAETGMLVRRDVFEALGGFDPALRSIDAGLDLGVRARLAGHRVAVEPRARVRRAGGPEHFDARTVSDAQRVAVARRAQLHRRLAYANPLALIAHWLLLLPLAVVRTVAHLLAKRPAAVLAEWRATLATLVALPATARARRRIARTKATGWSSMRGLRASWRTVRSRRRTLGDPEQMQRVADERVGFVEGAGLWVTALAVVVGVVLSPQLIAASAATGGALLPLSGSLAEVWANALAGPRDALGEVVGPADPFTILLALLGSLTPWQPSTAIVLVLFLAPAIASVTAFFAVRAMTDSRWAPAVAAAVWALSPILLVAIVDGRLGAVLAHVALPLAVAGLLRAHRSWRAAGAAAIPLAVAVAGAPVLLPAMLLLAVIAMGTGWRAPLRPLAALLPAAALLAPIVVTRWIDGRPLAALADPGVPKPSTPPTPVEAALLGPDGTLASLEGAVAATAPELDAQWIALALLAPLALAALAGIVLRPTRAWPWLALLLAGYATAVAASRLSVASLDGEPVAVWAGTGASVMLAALIALAVVAVDLDDRRGAVPGGIVALAAVAAAVPVIATSFLLPATVIAAPERRMPAFVDAAAEEDPQVGTMVLRPLAEGLIGVDVERGHGLTLDAVSTEELVREEAGPAEAELAQASVDMASGGDADVAALLDEHGIRFVLLEQEREGAAAVHDRAQRSLDARGDLQAIGQTEAGLLYQRLEAAGGPPVERPAWAGWLLAGQLAALAGAVVAALPSLRRGARVRTRRLETTGEWQ</sequence>
<keyword evidence="1" id="KW-0472">Membrane</keyword>
<dbReference type="Pfam" id="PF13641">
    <property type="entry name" value="Glyco_tranf_2_3"/>
    <property type="match status" value="1"/>
</dbReference>
<keyword evidence="3" id="KW-1185">Reference proteome</keyword>
<dbReference type="Proteomes" id="UP000323221">
    <property type="component" value="Unassembled WGS sequence"/>
</dbReference>
<dbReference type="OrthoDB" id="3734530at2"/>
<feature type="transmembrane region" description="Helical" evidence="1">
    <location>
        <begin position="511"/>
        <end position="539"/>
    </location>
</feature>
<dbReference type="InterPro" id="IPR029044">
    <property type="entry name" value="Nucleotide-diphossugar_trans"/>
</dbReference>
<dbReference type="AlphaFoldDB" id="A0A5M8Q6E3"/>
<feature type="transmembrane region" description="Helical" evidence="1">
    <location>
        <begin position="883"/>
        <end position="906"/>
    </location>
</feature>
<feature type="transmembrane region" description="Helical" evidence="1">
    <location>
        <begin position="434"/>
        <end position="455"/>
    </location>
</feature>
<dbReference type="GO" id="GO:0016740">
    <property type="term" value="F:transferase activity"/>
    <property type="evidence" value="ECO:0007669"/>
    <property type="project" value="UniProtKB-KW"/>
</dbReference>
<accession>A0A5M8Q6E3</accession>
<protein>
    <submittedName>
        <fullName evidence="2">Glycosyltransferase family 2 protein</fullName>
    </submittedName>
</protein>
<organism evidence="2 3">
    <name type="scientific">Agrococcus sediminis</name>
    <dbReference type="NCBI Taxonomy" id="2599924"/>
    <lineage>
        <taxon>Bacteria</taxon>
        <taxon>Bacillati</taxon>
        <taxon>Actinomycetota</taxon>
        <taxon>Actinomycetes</taxon>
        <taxon>Micrococcales</taxon>
        <taxon>Microbacteriaceae</taxon>
        <taxon>Agrococcus</taxon>
    </lineage>
</organism>
<dbReference type="Gene3D" id="3.90.550.10">
    <property type="entry name" value="Spore Coat Polysaccharide Biosynthesis Protein SpsA, Chain A"/>
    <property type="match status" value="1"/>
</dbReference>
<gene>
    <name evidence="2" type="ORF">FQ330_11690</name>
</gene>
<feature type="transmembrane region" description="Helical" evidence="1">
    <location>
        <begin position="551"/>
        <end position="570"/>
    </location>
</feature>
<evidence type="ECO:0000313" key="2">
    <source>
        <dbReference type="EMBL" id="KAA6430833.1"/>
    </source>
</evidence>
<dbReference type="PANTHER" id="PTHR43685:SF3">
    <property type="entry name" value="SLR2126 PROTEIN"/>
    <property type="match status" value="1"/>
</dbReference>
<keyword evidence="2" id="KW-0808">Transferase</keyword>
<name>A0A5M8Q6E3_9MICO</name>
<evidence type="ECO:0000313" key="3">
    <source>
        <dbReference type="Proteomes" id="UP000323221"/>
    </source>
</evidence>
<feature type="transmembrane region" description="Helical" evidence="1">
    <location>
        <begin position="676"/>
        <end position="699"/>
    </location>
</feature>
<keyword evidence="1" id="KW-1133">Transmembrane helix</keyword>
<dbReference type="RefSeq" id="WP_146357773.1">
    <property type="nucleotide sequence ID" value="NZ_VOIR01000017.1"/>
</dbReference>
<reference evidence="2 3" key="1">
    <citation type="submission" date="2019-08" db="EMBL/GenBank/DDBJ databases">
        <title>Agrococcus lahaulensis sp. nov., isolated from a cold desert of the Indian Himalayas.</title>
        <authorList>
            <person name="Qu J.H."/>
        </authorList>
    </citation>
    <scope>NUCLEOTIDE SEQUENCE [LARGE SCALE GENOMIC DNA]</scope>
    <source>
        <strain evidence="2 3">NS18</strain>
    </source>
</reference>
<dbReference type="InterPro" id="IPR050834">
    <property type="entry name" value="Glycosyltransf_2"/>
</dbReference>
<feature type="transmembrane region" description="Helical" evidence="1">
    <location>
        <begin position="622"/>
        <end position="641"/>
    </location>
</feature>
<feature type="transmembrane region" description="Helical" evidence="1">
    <location>
        <begin position="646"/>
        <end position="664"/>
    </location>
</feature>
<feature type="transmembrane region" description="Helical" evidence="1">
    <location>
        <begin position="461"/>
        <end position="481"/>
    </location>
</feature>
<dbReference type="SUPFAM" id="SSF53448">
    <property type="entry name" value="Nucleotide-diphospho-sugar transferases"/>
    <property type="match status" value="1"/>
</dbReference>
<dbReference type="EMBL" id="VOIR01000017">
    <property type="protein sequence ID" value="KAA6430833.1"/>
    <property type="molecule type" value="Genomic_DNA"/>
</dbReference>
<dbReference type="PANTHER" id="PTHR43685">
    <property type="entry name" value="GLYCOSYLTRANSFERASE"/>
    <property type="match status" value="1"/>
</dbReference>
<keyword evidence="1" id="KW-0812">Transmembrane</keyword>
<feature type="transmembrane region" description="Helical" evidence="1">
    <location>
        <begin position="711"/>
        <end position="738"/>
    </location>
</feature>
<proteinExistence type="predicted"/>
<evidence type="ECO:0000256" key="1">
    <source>
        <dbReference type="SAM" id="Phobius"/>
    </source>
</evidence>